<sequence>MTNQKPQNIDEYVSQFPLETKQVLNALLSCLHEVVPEAETGLKWGGPAFTYRRVLFTVGAFKNHINFYPTPAAINAFKKELKSYSITKSALQLPLDKPLPFKLIREIAKYRFRDVVENDAKWM</sequence>
<gene>
    <name evidence="2" type="ORF">J2Z83_003469</name>
</gene>
<feature type="domain" description="YdhG-like" evidence="1">
    <location>
        <begin position="21"/>
        <end position="110"/>
    </location>
</feature>
<accession>A0ABS4ILA0</accession>
<protein>
    <submittedName>
        <fullName evidence="2">Uncharacterized protein YdhG (YjbR/CyaY superfamily)</fullName>
    </submittedName>
</protein>
<dbReference type="InterPro" id="IPR014922">
    <property type="entry name" value="YdhG-like"/>
</dbReference>
<dbReference type="SUPFAM" id="SSF159888">
    <property type="entry name" value="YdhG-like"/>
    <property type="match status" value="1"/>
</dbReference>
<evidence type="ECO:0000313" key="3">
    <source>
        <dbReference type="Proteomes" id="UP001519345"/>
    </source>
</evidence>
<dbReference type="EMBL" id="JAGGKX010000024">
    <property type="protein sequence ID" value="MBP1971330.1"/>
    <property type="molecule type" value="Genomic_DNA"/>
</dbReference>
<proteinExistence type="predicted"/>
<evidence type="ECO:0000313" key="2">
    <source>
        <dbReference type="EMBL" id="MBP1971330.1"/>
    </source>
</evidence>
<reference evidence="2 3" key="1">
    <citation type="submission" date="2021-03" db="EMBL/GenBank/DDBJ databases">
        <title>Genomic Encyclopedia of Type Strains, Phase IV (KMG-IV): sequencing the most valuable type-strain genomes for metagenomic binning, comparative biology and taxonomic classification.</title>
        <authorList>
            <person name="Goeker M."/>
        </authorList>
    </citation>
    <scope>NUCLEOTIDE SEQUENCE [LARGE SCALE GENOMIC DNA]</scope>
    <source>
        <strain evidence="2 3">DSM 25609</strain>
    </source>
</reference>
<name>A0ABS4ILA0_9BACI</name>
<keyword evidence="3" id="KW-1185">Reference proteome</keyword>
<comment type="caution">
    <text evidence="2">The sequence shown here is derived from an EMBL/GenBank/DDBJ whole genome shotgun (WGS) entry which is preliminary data.</text>
</comment>
<dbReference type="Gene3D" id="3.90.1150.200">
    <property type="match status" value="1"/>
</dbReference>
<evidence type="ECO:0000259" key="1">
    <source>
        <dbReference type="Pfam" id="PF08818"/>
    </source>
</evidence>
<dbReference type="RefSeq" id="WP_209464392.1">
    <property type="nucleotide sequence ID" value="NZ_CP110224.1"/>
</dbReference>
<dbReference type="Pfam" id="PF08818">
    <property type="entry name" value="DUF1801"/>
    <property type="match status" value="1"/>
</dbReference>
<organism evidence="2 3">
    <name type="scientific">Virgibacillus natechei</name>
    <dbReference type="NCBI Taxonomy" id="1216297"/>
    <lineage>
        <taxon>Bacteria</taxon>
        <taxon>Bacillati</taxon>
        <taxon>Bacillota</taxon>
        <taxon>Bacilli</taxon>
        <taxon>Bacillales</taxon>
        <taxon>Bacillaceae</taxon>
        <taxon>Virgibacillus</taxon>
    </lineage>
</organism>
<dbReference type="Proteomes" id="UP001519345">
    <property type="component" value="Unassembled WGS sequence"/>
</dbReference>